<evidence type="ECO:0000256" key="1">
    <source>
        <dbReference type="SAM" id="Phobius"/>
    </source>
</evidence>
<dbReference type="AlphaFoldDB" id="A0A6V7U270"/>
<dbReference type="PANTHER" id="PTHR21523:SF37">
    <property type="entry name" value="MLT-TEN (MLT-10) RELATED"/>
    <property type="match status" value="1"/>
</dbReference>
<evidence type="ECO:0000313" key="2">
    <source>
        <dbReference type="EMBL" id="CAD2139542.1"/>
    </source>
</evidence>
<dbReference type="EMBL" id="CAJEWN010000023">
    <property type="protein sequence ID" value="CAD2139542.1"/>
    <property type="molecule type" value="Genomic_DNA"/>
</dbReference>
<dbReference type="PANTHER" id="PTHR21523">
    <property type="match status" value="1"/>
</dbReference>
<feature type="transmembrane region" description="Helical" evidence="1">
    <location>
        <begin position="337"/>
        <end position="359"/>
    </location>
</feature>
<sequence length="448" mass="51201">MANFVKRNNRGEIKNWQKTAEELKTLQSLKEQITKKQKSVATIKLQNIFGKDETKQPLLENKIFRLVNDGIKLSLNLAENKNIKNQKEEVTTTIKFVDLLSPRFLSLTESKNNNKLSNLLSPSLFSLHDKGKGLEKELSLPKIMKAGKLTGRDQQEWLNLIMESSGVNEQVENLKNILSFNPKPTKSFNKREIEQRYKDEFNGLYLTRKNVKEMFGEYEDRKVSIWEELDRKFNKKQRDELEETGYSLLTESQLRFLYGPESPFNDSITLERLLPIINKNNKNSSIINQIIEDDIKKISQMRSFDIRQHDIVLSPSVFRPSILNPTRTSQPFILSPFLFSPTILSPTIMGPAILSPRVFSPTILTPRIMTPLILSPFIFSSIILSPIIMQPFILSPGLLNSVILSPFVMNPMIMSSQIFHPFILSPLVMTPGILNPSALSPLVLSPLC</sequence>
<keyword evidence="1" id="KW-0812">Transmembrane</keyword>
<feature type="transmembrane region" description="Helical" evidence="1">
    <location>
        <begin position="371"/>
        <end position="393"/>
    </location>
</feature>
<proteinExistence type="predicted"/>
<organism evidence="2 3">
    <name type="scientific">Meloidogyne enterolobii</name>
    <name type="common">Root-knot nematode worm</name>
    <name type="synonym">Meloidogyne mayaguensis</name>
    <dbReference type="NCBI Taxonomy" id="390850"/>
    <lineage>
        <taxon>Eukaryota</taxon>
        <taxon>Metazoa</taxon>
        <taxon>Ecdysozoa</taxon>
        <taxon>Nematoda</taxon>
        <taxon>Chromadorea</taxon>
        <taxon>Rhabditida</taxon>
        <taxon>Tylenchina</taxon>
        <taxon>Tylenchomorpha</taxon>
        <taxon>Tylenchoidea</taxon>
        <taxon>Meloidogynidae</taxon>
        <taxon>Meloidogyninae</taxon>
        <taxon>Meloidogyne</taxon>
    </lineage>
</organism>
<comment type="caution">
    <text evidence="2">The sequence shown here is derived from an EMBL/GenBank/DDBJ whole genome shotgun (WGS) entry which is preliminary data.</text>
</comment>
<dbReference type="OrthoDB" id="5917548at2759"/>
<accession>A0A6V7U270</accession>
<dbReference type="Pfam" id="PF04870">
    <property type="entry name" value="Moulting_cycle"/>
    <property type="match status" value="1"/>
</dbReference>
<protein>
    <submittedName>
        <fullName evidence="2">Uncharacterized protein</fullName>
    </submittedName>
</protein>
<dbReference type="InterPro" id="IPR006954">
    <property type="entry name" value="Mlt-10-like"/>
</dbReference>
<gene>
    <name evidence="2" type="ORF">MENT_LOCUS6202</name>
</gene>
<keyword evidence="1" id="KW-1133">Transmembrane helix</keyword>
<reference evidence="2 3" key="1">
    <citation type="submission" date="2020-08" db="EMBL/GenBank/DDBJ databases">
        <authorList>
            <person name="Koutsovoulos G."/>
            <person name="Danchin GJ E."/>
        </authorList>
    </citation>
    <scope>NUCLEOTIDE SEQUENCE [LARGE SCALE GENOMIC DNA]</scope>
</reference>
<name>A0A6V7U270_MELEN</name>
<dbReference type="Proteomes" id="UP000580250">
    <property type="component" value="Unassembled WGS sequence"/>
</dbReference>
<keyword evidence="1" id="KW-0472">Membrane</keyword>
<evidence type="ECO:0000313" key="3">
    <source>
        <dbReference type="Proteomes" id="UP000580250"/>
    </source>
</evidence>